<evidence type="ECO:0000256" key="5">
    <source>
        <dbReference type="ARBA" id="ARBA00022884"/>
    </source>
</evidence>
<gene>
    <name evidence="8" type="primary">rng</name>
    <name evidence="7" type="ORF">HQ47_05280</name>
    <name evidence="8" type="ORF">NCTC11632_00999</name>
</gene>
<sequence length="529" mass="60598">MDSELIVDVKPNEVSMAMLEDQKLVELQREQRDSAFAVGDIYLGKVKKVMPGLNAAFVDVGYKKDAFLHYLDLGPTFGLQKRLMEMVATQKQIPSMNKIKAENVELPKDGKIGDVLKAGDILMVQIVKEPISTKGPRLTTDISLAGRNMVLVPMADKVSISQKIQSTEERERLRQLILSIKPKFFSFIIRTSAQGKRASELDKEMHRLVRRWEDLLSKLPKAKAPKLIYQEPSRALGLLRDTFNASYKSIHVNDKPFYEDIREYVEMIAPGREDIVQLYKGELPLFDQMGITKQIKALFGRTVTYKSGAYLIIEQTEAMHVVDVNSGNRSRNSSEQENTAVDVNMSAAEELARQLRLRDMGGIIVVDFIDMHEAQHRQQLYEHMVKLMANDRARHNILPLSKFGLMQITRQRVRPAMQINIEEKCPTCLGTGKIKSSILFTDRLEEIISHLVRVQKVTHFTMHVHPYVAAYLKKGLLNSIAKQWKSRYSKGLRVLPNESLSFLEYKIYDREGNEVEIIDFEEGRRNYDD</sequence>
<dbReference type="OrthoDB" id="9804278at2"/>
<evidence type="ECO:0000313" key="10">
    <source>
        <dbReference type="Proteomes" id="UP000254156"/>
    </source>
</evidence>
<dbReference type="GO" id="GO:0006364">
    <property type="term" value="P:rRNA processing"/>
    <property type="evidence" value="ECO:0007669"/>
    <property type="project" value="TreeGrafter"/>
</dbReference>
<evidence type="ECO:0000256" key="3">
    <source>
        <dbReference type="ARBA" id="ARBA00022801"/>
    </source>
</evidence>
<name>A0A0A2EDD7_9PORP</name>
<accession>A0A0A2EDD7</accession>
<comment type="cofactor">
    <cofactor evidence="1">
        <name>Mg(2+)</name>
        <dbReference type="ChEBI" id="CHEBI:18420"/>
    </cofactor>
</comment>
<dbReference type="GO" id="GO:0005737">
    <property type="term" value="C:cytoplasm"/>
    <property type="evidence" value="ECO:0007669"/>
    <property type="project" value="TreeGrafter"/>
</dbReference>
<organism evidence="7 9">
    <name type="scientific">Porphyromonas macacae</name>
    <dbReference type="NCBI Taxonomy" id="28115"/>
    <lineage>
        <taxon>Bacteria</taxon>
        <taxon>Pseudomonadati</taxon>
        <taxon>Bacteroidota</taxon>
        <taxon>Bacteroidia</taxon>
        <taxon>Bacteroidales</taxon>
        <taxon>Porphyromonadaceae</taxon>
        <taxon>Porphyromonas</taxon>
    </lineage>
</organism>
<evidence type="ECO:0000313" key="9">
    <source>
        <dbReference type="Proteomes" id="UP000030103"/>
    </source>
</evidence>
<keyword evidence="2" id="KW-0479">Metal-binding</keyword>
<dbReference type="Proteomes" id="UP000030103">
    <property type="component" value="Unassembled WGS sequence"/>
</dbReference>
<dbReference type="RefSeq" id="WP_025004083.1">
    <property type="nucleotide sequence ID" value="NZ_JASBZX010000008.1"/>
</dbReference>
<evidence type="ECO:0000259" key="6">
    <source>
        <dbReference type="SMART" id="SM00316"/>
    </source>
</evidence>
<evidence type="ECO:0000313" key="8">
    <source>
        <dbReference type="EMBL" id="SUB88913.1"/>
    </source>
</evidence>
<dbReference type="EMBL" id="JRFA01000014">
    <property type="protein sequence ID" value="KGN74454.1"/>
    <property type="molecule type" value="Genomic_DNA"/>
</dbReference>
<dbReference type="GO" id="GO:0016787">
    <property type="term" value="F:hydrolase activity"/>
    <property type="evidence" value="ECO:0007669"/>
    <property type="project" value="UniProtKB-KW"/>
</dbReference>
<dbReference type="Gene3D" id="3.40.1260.20">
    <property type="entry name" value="Ribonuclease E, catalytic domain"/>
    <property type="match status" value="1"/>
</dbReference>
<dbReference type="InterPro" id="IPR019307">
    <property type="entry name" value="RNA-bd_AU-1/RNase_E/G"/>
</dbReference>
<dbReference type="PANTHER" id="PTHR30001">
    <property type="entry name" value="RIBONUCLEASE"/>
    <property type="match status" value="1"/>
</dbReference>
<evidence type="ECO:0000256" key="2">
    <source>
        <dbReference type="ARBA" id="ARBA00022723"/>
    </source>
</evidence>
<dbReference type="SUPFAM" id="SSF50249">
    <property type="entry name" value="Nucleic acid-binding proteins"/>
    <property type="match status" value="1"/>
</dbReference>
<dbReference type="PANTHER" id="PTHR30001:SF0">
    <property type="entry name" value="RIBONUCLEASE G"/>
    <property type="match status" value="1"/>
</dbReference>
<evidence type="ECO:0000313" key="7">
    <source>
        <dbReference type="EMBL" id="KGN74454.1"/>
    </source>
</evidence>
<dbReference type="InterPro" id="IPR004659">
    <property type="entry name" value="RNase_E/G"/>
</dbReference>
<dbReference type="EMBL" id="UGTF01000002">
    <property type="protein sequence ID" value="SUB88913.1"/>
    <property type="molecule type" value="Genomic_DNA"/>
</dbReference>
<dbReference type="SMART" id="SM00316">
    <property type="entry name" value="S1"/>
    <property type="match status" value="1"/>
</dbReference>
<dbReference type="Gene3D" id="2.40.50.140">
    <property type="entry name" value="Nucleic acid-binding proteins"/>
    <property type="match status" value="1"/>
</dbReference>
<dbReference type="CDD" id="cd04453">
    <property type="entry name" value="S1_RNase_E"/>
    <property type="match status" value="1"/>
</dbReference>
<keyword evidence="5" id="KW-0694">RNA-binding</keyword>
<keyword evidence="3 8" id="KW-0378">Hydrolase</keyword>
<dbReference type="STRING" id="28115.HQ47_05280"/>
<dbReference type="GO" id="GO:0003723">
    <property type="term" value="F:RNA binding"/>
    <property type="evidence" value="ECO:0007669"/>
    <property type="project" value="UniProtKB-KW"/>
</dbReference>
<dbReference type="GO" id="GO:0046872">
    <property type="term" value="F:metal ion binding"/>
    <property type="evidence" value="ECO:0007669"/>
    <property type="project" value="UniProtKB-KW"/>
</dbReference>
<keyword evidence="4" id="KW-0460">Magnesium</keyword>
<feature type="domain" description="S1 motif" evidence="6">
    <location>
        <begin position="37"/>
        <end position="141"/>
    </location>
</feature>
<dbReference type="GO" id="GO:0004540">
    <property type="term" value="F:RNA nuclease activity"/>
    <property type="evidence" value="ECO:0007669"/>
    <property type="project" value="InterPro"/>
</dbReference>
<dbReference type="NCBIfam" id="TIGR00757">
    <property type="entry name" value="RNaseEG"/>
    <property type="match status" value="1"/>
</dbReference>
<proteinExistence type="predicted"/>
<dbReference type="Pfam" id="PF10150">
    <property type="entry name" value="RNase_E_G"/>
    <property type="match status" value="1"/>
</dbReference>
<dbReference type="EC" id="3.1.26.-" evidence="8"/>
<evidence type="ECO:0000256" key="4">
    <source>
        <dbReference type="ARBA" id="ARBA00022842"/>
    </source>
</evidence>
<dbReference type="InterPro" id="IPR003029">
    <property type="entry name" value="S1_domain"/>
</dbReference>
<protein>
    <submittedName>
        <fullName evidence="7">Ribonuclease G</fullName>
        <ecNumber evidence="8">3.1.26.-</ecNumber>
    </submittedName>
</protein>
<dbReference type="AlphaFoldDB" id="A0A0A2EDD7"/>
<reference evidence="8 10" key="2">
    <citation type="submission" date="2018-06" db="EMBL/GenBank/DDBJ databases">
        <authorList>
            <consortium name="Pathogen Informatics"/>
            <person name="Doyle S."/>
        </authorList>
    </citation>
    <scope>NUCLEOTIDE SEQUENCE [LARGE SCALE GENOMIC DNA]</scope>
    <source>
        <strain evidence="8 10">NCTC11632</strain>
    </source>
</reference>
<reference evidence="7 9" key="1">
    <citation type="submission" date="2014-09" db="EMBL/GenBank/DDBJ databases">
        <title>Draft Genome Sequence of Porphyromonas macacae COT-192_OH2859.</title>
        <authorList>
            <person name="Wallis C."/>
            <person name="Deusch O."/>
            <person name="O'Flynn C."/>
            <person name="Davis I."/>
            <person name="Horsfall A."/>
            <person name="Kirkwood N."/>
            <person name="Harris S."/>
            <person name="Eisen J.A."/>
            <person name="Coil D.A."/>
            <person name="Darling A.E."/>
            <person name="Jospin G."/>
            <person name="Alexiev A."/>
        </authorList>
    </citation>
    <scope>NUCLEOTIDE SEQUENCE [LARGE SCALE GENOMIC DNA]</scope>
    <source>
        <strain evidence="9">COT-192 OH2859</strain>
        <strain evidence="7">COT-192_OH2859</strain>
    </source>
</reference>
<dbReference type="Proteomes" id="UP000254156">
    <property type="component" value="Unassembled WGS sequence"/>
</dbReference>
<dbReference type="InterPro" id="IPR012340">
    <property type="entry name" value="NA-bd_OB-fold"/>
</dbReference>
<evidence type="ECO:0000256" key="1">
    <source>
        <dbReference type="ARBA" id="ARBA00001946"/>
    </source>
</evidence>
<keyword evidence="9" id="KW-1185">Reference proteome</keyword>
<dbReference type="eggNOG" id="COG1530">
    <property type="taxonomic scope" value="Bacteria"/>
</dbReference>